<proteinExistence type="predicted"/>
<keyword evidence="2" id="KW-1185">Reference proteome</keyword>
<dbReference type="Pfam" id="PF01395">
    <property type="entry name" value="PBP_GOBP"/>
    <property type="match status" value="1"/>
</dbReference>
<dbReference type="Gene3D" id="1.10.238.20">
    <property type="entry name" value="Pheromone/general odorant binding protein domain"/>
    <property type="match status" value="1"/>
</dbReference>
<dbReference type="InterPro" id="IPR006170">
    <property type="entry name" value="PBP/GOBP"/>
</dbReference>
<sequence length="123" mass="13814">QVPEEFRMDWVSTAEPFRADCECESGIAPDLSQRVLSLADFPNDSCLKSYMFCIDTKLNLINPATPTYELRVNEYVHRVTGVDHTIASKCVNATSGLKDPREKVYQMSLCIVFSLVQPPISIP</sequence>
<accession>A0A5N4AEL1</accession>
<evidence type="ECO:0000313" key="1">
    <source>
        <dbReference type="EMBL" id="KAB0795739.1"/>
    </source>
</evidence>
<dbReference type="GO" id="GO:0005549">
    <property type="term" value="F:odorant binding"/>
    <property type="evidence" value="ECO:0007669"/>
    <property type="project" value="InterPro"/>
</dbReference>
<dbReference type="Proteomes" id="UP000327044">
    <property type="component" value="Unassembled WGS sequence"/>
</dbReference>
<dbReference type="EMBL" id="VVIM01000007">
    <property type="protein sequence ID" value="KAB0795739.1"/>
    <property type="molecule type" value="Genomic_DNA"/>
</dbReference>
<organism evidence="1 2">
    <name type="scientific">Photinus pyralis</name>
    <name type="common">Common eastern firefly</name>
    <name type="synonym">Lampyris pyralis</name>
    <dbReference type="NCBI Taxonomy" id="7054"/>
    <lineage>
        <taxon>Eukaryota</taxon>
        <taxon>Metazoa</taxon>
        <taxon>Ecdysozoa</taxon>
        <taxon>Arthropoda</taxon>
        <taxon>Hexapoda</taxon>
        <taxon>Insecta</taxon>
        <taxon>Pterygota</taxon>
        <taxon>Neoptera</taxon>
        <taxon>Endopterygota</taxon>
        <taxon>Coleoptera</taxon>
        <taxon>Polyphaga</taxon>
        <taxon>Elateriformia</taxon>
        <taxon>Elateroidea</taxon>
        <taxon>Lampyridae</taxon>
        <taxon>Lampyrinae</taxon>
        <taxon>Photinus</taxon>
    </lineage>
</organism>
<dbReference type="AlphaFoldDB" id="A0A5N4AEL1"/>
<gene>
    <name evidence="1" type="ORF">PPYR_09800</name>
</gene>
<dbReference type="SUPFAM" id="SSF47565">
    <property type="entry name" value="Insect pheromone/odorant-binding proteins"/>
    <property type="match status" value="1"/>
</dbReference>
<comment type="caution">
    <text evidence="1">The sequence shown here is derived from an EMBL/GenBank/DDBJ whole genome shotgun (WGS) entry which is preliminary data.</text>
</comment>
<dbReference type="InParanoid" id="A0A5N4AEL1"/>
<evidence type="ECO:0000313" key="2">
    <source>
        <dbReference type="Proteomes" id="UP000327044"/>
    </source>
</evidence>
<name>A0A5N4AEL1_PHOPY</name>
<dbReference type="InterPro" id="IPR036728">
    <property type="entry name" value="PBP_GOBP_sf"/>
</dbReference>
<feature type="non-terminal residue" evidence="1">
    <location>
        <position position="1"/>
    </location>
</feature>
<dbReference type="CDD" id="cd23992">
    <property type="entry name" value="PBP_GOBP"/>
    <property type="match status" value="1"/>
</dbReference>
<protein>
    <submittedName>
        <fullName evidence="1">Uncharacterized protein</fullName>
    </submittedName>
</protein>
<reference evidence="1 2" key="1">
    <citation type="journal article" date="2018" name="Elife">
        <title>Firefly genomes illuminate parallel origins of bioluminescence in beetles.</title>
        <authorList>
            <person name="Fallon T.R."/>
            <person name="Lower S.E."/>
            <person name="Chang C.H."/>
            <person name="Bessho-Uehara M."/>
            <person name="Martin G.J."/>
            <person name="Bewick A.J."/>
            <person name="Behringer M."/>
            <person name="Debat H.J."/>
            <person name="Wong I."/>
            <person name="Day J.C."/>
            <person name="Suvorov A."/>
            <person name="Silva C.J."/>
            <person name="Stanger-Hall K.F."/>
            <person name="Hall D.W."/>
            <person name="Schmitz R.J."/>
            <person name="Nelson D.R."/>
            <person name="Lewis S.M."/>
            <person name="Shigenobu S."/>
            <person name="Bybee S.M."/>
            <person name="Larracuente A.M."/>
            <person name="Oba Y."/>
            <person name="Weng J.K."/>
        </authorList>
    </citation>
    <scope>NUCLEOTIDE SEQUENCE [LARGE SCALE GENOMIC DNA]</scope>
    <source>
        <strain evidence="1">1611_PpyrPB1</strain>
        <tissue evidence="1">Whole body</tissue>
    </source>
</reference>